<feature type="compositionally biased region" description="Polar residues" evidence="1">
    <location>
        <begin position="191"/>
        <end position="214"/>
    </location>
</feature>
<dbReference type="SUPFAM" id="SSF56436">
    <property type="entry name" value="C-type lectin-like"/>
    <property type="match status" value="1"/>
</dbReference>
<feature type="region of interest" description="Disordered" evidence="1">
    <location>
        <begin position="242"/>
        <end position="326"/>
    </location>
</feature>
<proteinExistence type="predicted"/>
<reference evidence="2" key="1">
    <citation type="journal article" date="2008" name="Nature">
        <title>The amphioxus genome and the evolution of the chordate karyotype.</title>
        <authorList>
            <consortium name="US DOE Joint Genome Institute (JGI-PGF)"/>
            <person name="Putnam N.H."/>
            <person name="Butts T."/>
            <person name="Ferrier D.E.K."/>
            <person name="Furlong R.F."/>
            <person name="Hellsten U."/>
            <person name="Kawashima T."/>
            <person name="Robinson-Rechavi M."/>
            <person name="Shoguchi E."/>
            <person name="Terry A."/>
            <person name="Yu J.-K."/>
            <person name="Benito-Gutierrez E.L."/>
            <person name="Dubchak I."/>
            <person name="Garcia-Fernandez J."/>
            <person name="Gibson-Brown J.J."/>
            <person name="Grigoriev I.V."/>
            <person name="Horton A.C."/>
            <person name="de Jong P.J."/>
            <person name="Jurka J."/>
            <person name="Kapitonov V.V."/>
            <person name="Kohara Y."/>
            <person name="Kuroki Y."/>
            <person name="Lindquist E."/>
            <person name="Lucas S."/>
            <person name="Osoegawa K."/>
            <person name="Pennacchio L.A."/>
            <person name="Salamov A.A."/>
            <person name="Satou Y."/>
            <person name="Sauka-Spengler T."/>
            <person name="Schmutz J."/>
            <person name="Shin-I T."/>
            <person name="Toyoda A."/>
            <person name="Bronner-Fraser M."/>
            <person name="Fujiyama A."/>
            <person name="Holland L.Z."/>
            <person name="Holland P.W.H."/>
            <person name="Satoh N."/>
            <person name="Rokhsar D.S."/>
        </authorList>
    </citation>
    <scope>NUCLEOTIDE SEQUENCE [LARGE SCALE GENOMIC DNA]</scope>
    <source>
        <strain evidence="2">S238N-H82</strain>
        <tissue evidence="2">Testes</tissue>
    </source>
</reference>
<feature type="region of interest" description="Disordered" evidence="1">
    <location>
        <begin position="185"/>
        <end position="225"/>
    </location>
</feature>
<protein>
    <submittedName>
        <fullName evidence="2">Uncharacterized protein</fullName>
    </submittedName>
</protein>
<feature type="compositionally biased region" description="Basic and acidic residues" evidence="1">
    <location>
        <begin position="261"/>
        <end position="272"/>
    </location>
</feature>
<feature type="compositionally biased region" description="Polar residues" evidence="1">
    <location>
        <begin position="275"/>
        <end position="292"/>
    </location>
</feature>
<dbReference type="InterPro" id="IPR016186">
    <property type="entry name" value="C-type_lectin-like/link_sf"/>
</dbReference>
<organism>
    <name type="scientific">Branchiostoma floridae</name>
    <name type="common">Florida lancelet</name>
    <name type="synonym">Amphioxus</name>
    <dbReference type="NCBI Taxonomy" id="7739"/>
    <lineage>
        <taxon>Eukaryota</taxon>
        <taxon>Metazoa</taxon>
        <taxon>Chordata</taxon>
        <taxon>Cephalochordata</taxon>
        <taxon>Leptocardii</taxon>
        <taxon>Amphioxiformes</taxon>
        <taxon>Branchiostomatidae</taxon>
        <taxon>Branchiostoma</taxon>
    </lineage>
</organism>
<feature type="compositionally biased region" description="Basic and acidic residues" evidence="1">
    <location>
        <begin position="293"/>
        <end position="317"/>
    </location>
</feature>
<name>C3ZW69_BRAFL</name>
<accession>C3ZW69</accession>
<dbReference type="Gene3D" id="3.10.100.10">
    <property type="entry name" value="Mannose-Binding Protein A, subunit A"/>
    <property type="match status" value="1"/>
</dbReference>
<evidence type="ECO:0000313" key="2">
    <source>
        <dbReference type="EMBL" id="EEN43200.1"/>
    </source>
</evidence>
<dbReference type="InterPro" id="IPR016187">
    <property type="entry name" value="CTDL_fold"/>
</dbReference>
<dbReference type="AlphaFoldDB" id="C3ZW69"/>
<feature type="compositionally biased region" description="Polar residues" evidence="1">
    <location>
        <begin position="247"/>
        <end position="260"/>
    </location>
</feature>
<gene>
    <name evidence="2" type="ORF">BRAFLDRAFT_102074</name>
</gene>
<dbReference type="InParanoid" id="C3ZW69"/>
<sequence>MATRMPTVTTTVPVVTTPLQDVTSPMPYNYQGCRDNRTVTCENHTANRDNHTASHNNQHASFDRYTSSCDNHPAGYDNHTVSLSNQNVSFDRYTSCSDNHNAGYDNHRQRGCHNGCIMHNNVCYKAFSMQMNSRDAPWTCRTKGGTIASATRKDASTYGFLNALMNGVDERGLEIKFICEIKMPEMEPGRSNDNTEGSVNNISDNNTQQQTTNEGKQETDIKAGGTFPVNVRRNIIGMISNAMYAPGSSQQTERQGYGTNDQRDPPTSDQRDPPTGNQRDPSTGNQRDPPTSDQRDQVAQDRENCKAKPINDSERDGVQNSPMTTD</sequence>
<evidence type="ECO:0000256" key="1">
    <source>
        <dbReference type="SAM" id="MobiDB-lite"/>
    </source>
</evidence>
<dbReference type="EMBL" id="GG666696">
    <property type="protein sequence ID" value="EEN43200.1"/>
    <property type="molecule type" value="Genomic_DNA"/>
</dbReference>